<evidence type="ECO:0000313" key="14">
    <source>
        <dbReference type="EMBL" id="QLU99813.1"/>
    </source>
</evidence>
<evidence type="ECO:0000256" key="4">
    <source>
        <dbReference type="ARBA" id="ARBA00022729"/>
    </source>
</evidence>
<dbReference type="FunFam" id="2.60.40.10:FF:000458">
    <property type="entry name" value="Molecular chaperone FimC"/>
    <property type="match status" value="1"/>
</dbReference>
<dbReference type="Proteomes" id="UP000510862">
    <property type="component" value="Chromosome"/>
</dbReference>
<keyword evidence="5" id="KW-0574">Periplasm</keyword>
<keyword evidence="7" id="KW-0393">Immunoglobulin domain</keyword>
<evidence type="ECO:0000256" key="8">
    <source>
        <dbReference type="RuleBase" id="RU003918"/>
    </source>
</evidence>
<reference evidence="15 16" key="1">
    <citation type="submission" date="2020-06" db="EMBL/GenBank/DDBJ databases">
        <title>REHAB project genomes.</title>
        <authorList>
            <person name="Shaw L.P."/>
        </authorList>
    </citation>
    <scope>NUCLEOTIDE SEQUENCE [LARGE SCALE GENOMIC DNA]</scope>
    <source>
        <strain evidence="13 15">RHB42-C09</strain>
        <strain evidence="14 16">RHBSTW-00814</strain>
    </source>
</reference>
<evidence type="ECO:0000259" key="10">
    <source>
        <dbReference type="Pfam" id="PF00345"/>
    </source>
</evidence>
<comment type="subcellular location">
    <subcellularLocation>
        <location evidence="1 8">Periplasm</location>
    </subcellularLocation>
</comment>
<feature type="domain" description="Pili assembly chaperone C-terminal" evidence="11">
    <location>
        <begin position="161"/>
        <end position="215"/>
    </location>
</feature>
<dbReference type="GO" id="GO:0030288">
    <property type="term" value="C:outer membrane-bounded periplasmic space"/>
    <property type="evidence" value="ECO:0007669"/>
    <property type="project" value="InterPro"/>
</dbReference>
<dbReference type="Pfam" id="PF02753">
    <property type="entry name" value="PapD_C"/>
    <property type="match status" value="1"/>
</dbReference>
<evidence type="ECO:0000313" key="13">
    <source>
        <dbReference type="EMBL" id="QLP26733.1"/>
    </source>
</evidence>
<dbReference type="PANTHER" id="PTHR30251">
    <property type="entry name" value="PILUS ASSEMBLY CHAPERONE"/>
    <property type="match status" value="1"/>
</dbReference>
<dbReference type="EMBL" id="JANPXH010000001">
    <property type="protein sequence ID" value="MCR6674169.1"/>
    <property type="molecule type" value="Genomic_DNA"/>
</dbReference>
<evidence type="ECO:0000313" key="15">
    <source>
        <dbReference type="Proteomes" id="UP000510862"/>
    </source>
</evidence>
<gene>
    <name evidence="13" type="ORF">HV018_08630</name>
    <name evidence="14" type="ORF">HV284_01295</name>
    <name evidence="12" type="ORF">NVV43_00850</name>
</gene>
<dbReference type="PROSITE" id="PS00635">
    <property type="entry name" value="PILI_CHAPERONE"/>
    <property type="match status" value="1"/>
</dbReference>
<dbReference type="InterPro" id="IPR050643">
    <property type="entry name" value="Periplasmic_pilus_chap"/>
</dbReference>
<dbReference type="AlphaFoldDB" id="A0A7H9K1Z0"/>
<comment type="similarity">
    <text evidence="2 8">Belongs to the periplasmic pilus chaperone family.</text>
</comment>
<dbReference type="Gene3D" id="2.60.40.10">
    <property type="entry name" value="Immunoglobulins"/>
    <property type="match status" value="2"/>
</dbReference>
<evidence type="ECO:0000256" key="6">
    <source>
        <dbReference type="ARBA" id="ARBA00023186"/>
    </source>
</evidence>
<evidence type="ECO:0000313" key="12">
    <source>
        <dbReference type="EMBL" id="MCR6674169.1"/>
    </source>
</evidence>
<evidence type="ECO:0000256" key="1">
    <source>
        <dbReference type="ARBA" id="ARBA00004418"/>
    </source>
</evidence>
<evidence type="ECO:0000256" key="7">
    <source>
        <dbReference type="ARBA" id="ARBA00023319"/>
    </source>
</evidence>
<feature type="chain" id="PRO_5042752347" evidence="9">
    <location>
        <begin position="22"/>
        <end position="224"/>
    </location>
</feature>
<evidence type="ECO:0000256" key="2">
    <source>
        <dbReference type="ARBA" id="ARBA00007399"/>
    </source>
</evidence>
<dbReference type="RefSeq" id="WP_105263264.1">
    <property type="nucleotide sequence ID" value="NZ_CP056159.1"/>
</dbReference>
<keyword evidence="6 8" id="KW-0143">Chaperone</keyword>
<dbReference type="Pfam" id="PF00345">
    <property type="entry name" value="PapD_N"/>
    <property type="match status" value="1"/>
</dbReference>
<dbReference type="InterPro" id="IPR016147">
    <property type="entry name" value="Pili_assmbl_chaperone_N"/>
</dbReference>
<dbReference type="InterPro" id="IPR008962">
    <property type="entry name" value="PapD-like_sf"/>
</dbReference>
<dbReference type="PRINTS" id="PR00969">
    <property type="entry name" value="CHAPERONPILI"/>
</dbReference>
<dbReference type="EMBL" id="CP058207">
    <property type="protein sequence ID" value="QLP26733.1"/>
    <property type="molecule type" value="Genomic_DNA"/>
</dbReference>
<accession>A0A7H9K1Z0</accession>
<evidence type="ECO:0000313" key="16">
    <source>
        <dbReference type="Proteomes" id="UP000512115"/>
    </source>
</evidence>
<evidence type="ECO:0000256" key="5">
    <source>
        <dbReference type="ARBA" id="ARBA00022764"/>
    </source>
</evidence>
<dbReference type="InterPro" id="IPR036316">
    <property type="entry name" value="Pili_assmbl_chap_C_dom_sf"/>
</dbReference>
<evidence type="ECO:0000256" key="9">
    <source>
        <dbReference type="SAM" id="SignalP"/>
    </source>
</evidence>
<dbReference type="SUPFAM" id="SSF49354">
    <property type="entry name" value="PapD-like"/>
    <property type="match status" value="1"/>
</dbReference>
<dbReference type="InterPro" id="IPR013783">
    <property type="entry name" value="Ig-like_fold"/>
</dbReference>
<dbReference type="PANTHER" id="PTHR30251:SF9">
    <property type="entry name" value="CHAPERONE PROTEIN CAF1M"/>
    <property type="match status" value="1"/>
</dbReference>
<dbReference type="GO" id="GO:0071555">
    <property type="term" value="P:cell wall organization"/>
    <property type="evidence" value="ECO:0007669"/>
    <property type="project" value="InterPro"/>
</dbReference>
<keyword evidence="4 9" id="KW-0732">Signal</keyword>
<dbReference type="InterPro" id="IPR018046">
    <property type="entry name" value="Pili_assmbl_chaperone_CS"/>
</dbReference>
<keyword evidence="3" id="KW-1029">Fimbrium biogenesis</keyword>
<reference evidence="12" key="2">
    <citation type="submission" date="2022-07" db="EMBL/GenBank/DDBJ databases">
        <title>Diversity of ethanolamine utilization by human commensal Escherichia coli.</title>
        <authorList>
            <person name="Jubelin G."/>
        </authorList>
    </citation>
    <scope>NUCLEOTIDE SEQUENCE</scope>
    <source>
        <strain evidence="12">S1</strain>
    </source>
</reference>
<evidence type="ECO:0000259" key="11">
    <source>
        <dbReference type="Pfam" id="PF02753"/>
    </source>
</evidence>
<organism evidence="14 16">
    <name type="scientific">Escherichia marmotae</name>
    <dbReference type="NCBI Taxonomy" id="1499973"/>
    <lineage>
        <taxon>Bacteria</taxon>
        <taxon>Pseudomonadati</taxon>
        <taxon>Pseudomonadota</taxon>
        <taxon>Gammaproteobacteria</taxon>
        <taxon>Enterobacterales</taxon>
        <taxon>Enterobacteriaceae</taxon>
        <taxon>Escherichia</taxon>
    </lineage>
</organism>
<dbReference type="InterPro" id="IPR016148">
    <property type="entry name" value="Pili_assmbl_chaperone_C"/>
</dbReference>
<sequence>MKSLKTLIATALFLTINTAHAGVIIGGTRVVYQGEKKETSLNIKNPDKYSYLVQSWIDEDDSNNKKTSFIITPPLFRLGANEENMLRIIHTGDNLPTDRESMYWMNIKTVPATEATPTTNTLQIAIKTRIKLIYRPVGLSDVPEKSTDKLSWRRNGQQLVVTNPTPYYMNFSTVNIGNTMVKDATYVAPMDSASFTIPSNATGNVTWTLISDFGSTGNEHRATL</sequence>
<protein>
    <submittedName>
        <fullName evidence="14">Fimbria/pilus periplasmic chaperone</fullName>
    </submittedName>
</protein>
<evidence type="ECO:0000256" key="3">
    <source>
        <dbReference type="ARBA" id="ARBA00022558"/>
    </source>
</evidence>
<proteinExistence type="inferred from homology"/>
<feature type="signal peptide" evidence="9">
    <location>
        <begin position="1"/>
        <end position="21"/>
    </location>
</feature>
<name>A0A7H9K1Z0_9ESCH</name>
<dbReference type="SUPFAM" id="SSF49584">
    <property type="entry name" value="Periplasmic chaperone C-domain"/>
    <property type="match status" value="1"/>
</dbReference>
<dbReference type="EMBL" id="CP056159">
    <property type="protein sequence ID" value="QLU99813.1"/>
    <property type="molecule type" value="Genomic_DNA"/>
</dbReference>
<feature type="domain" description="Pili assembly chaperone N-terminal" evidence="10">
    <location>
        <begin position="22"/>
        <end position="139"/>
    </location>
</feature>
<dbReference type="Proteomes" id="UP001206878">
    <property type="component" value="Unassembled WGS sequence"/>
</dbReference>
<dbReference type="InterPro" id="IPR001829">
    <property type="entry name" value="Pili_assmbl_chaperone_bac"/>
</dbReference>
<dbReference type="Proteomes" id="UP000512115">
    <property type="component" value="Chromosome"/>
</dbReference>